<dbReference type="EMBL" id="AP024086">
    <property type="protein sequence ID" value="BCL62634.1"/>
    <property type="molecule type" value="Genomic_DNA"/>
</dbReference>
<feature type="transmembrane region" description="Helical" evidence="1">
    <location>
        <begin position="126"/>
        <end position="144"/>
    </location>
</feature>
<evidence type="ECO:0000313" key="2">
    <source>
        <dbReference type="EMBL" id="BCL62634.1"/>
    </source>
</evidence>
<protein>
    <recommendedName>
        <fullName evidence="4">Vitamin K epoxide reductase domain-containing protein</fullName>
    </recommendedName>
</protein>
<dbReference type="Proteomes" id="UP000826725">
    <property type="component" value="Chromosome"/>
</dbReference>
<dbReference type="KEGG" id="dbk:DGMP_33270"/>
<gene>
    <name evidence="2" type="ORF">DGMP_33270</name>
</gene>
<proteinExistence type="predicted"/>
<evidence type="ECO:0008006" key="4">
    <source>
        <dbReference type="Google" id="ProtNLM"/>
    </source>
</evidence>
<sequence length="309" mass="33906">MVRVIISSLAALLTGIQALLIFFGSKGICLNDGCAVVDSFTRVSPFYFNLAGCFYFLFLSWCFLQVRKKKELFRVLAGLVLFGGIAAEGVLIFFQYVVLSTFCSYCLIVCSAIILLTVLSGLKQVAGGAVLFFSVFLALSSLDFKASAGGNVSLGRGSYAQIPGEKDKPSLYLFFSETCPHCENVIAVMDEKRSCTIRFNPIDKVKDFSFSGSSRLPEYDPLVNVSFLKKLDLTEIPVLVVQGREKIQIFKGESRIIRYLRENCGSEVEYGGTVSGTEDGGYSYLPFLQKEEGCSVAEDCDGESGEQEK</sequence>
<evidence type="ECO:0000256" key="1">
    <source>
        <dbReference type="SAM" id="Phobius"/>
    </source>
</evidence>
<evidence type="ECO:0000313" key="3">
    <source>
        <dbReference type="Proteomes" id="UP000826725"/>
    </source>
</evidence>
<keyword evidence="1" id="KW-0812">Transmembrane</keyword>
<accession>A0A8D5FVX0</accession>
<reference evidence="2" key="1">
    <citation type="submission" date="2020-09" db="EMBL/GenBank/DDBJ databases">
        <title>Desulfogranum mesoprofundum gen. nov., sp. nov., a novel mesophilic, sulfate-reducing chemolithoautotroph isolated from a deep-sea hydrothermal vent chimney in the Suiyo Seamount.</title>
        <authorList>
            <person name="Hashimoto Y."/>
            <person name="Nakagawa S."/>
        </authorList>
    </citation>
    <scope>NUCLEOTIDE SEQUENCE</scope>
    <source>
        <strain evidence="2">KT2</strain>
    </source>
</reference>
<keyword evidence="3" id="KW-1185">Reference proteome</keyword>
<dbReference type="RefSeq" id="WP_228854963.1">
    <property type="nucleotide sequence ID" value="NZ_AP024086.1"/>
</dbReference>
<keyword evidence="1" id="KW-1133">Transmembrane helix</keyword>
<feature type="transmembrane region" description="Helical" evidence="1">
    <location>
        <begin position="102"/>
        <end position="119"/>
    </location>
</feature>
<keyword evidence="1" id="KW-0472">Membrane</keyword>
<name>A0A8D5FVX0_9BACT</name>
<dbReference type="AlphaFoldDB" id="A0A8D5FVX0"/>
<organism evidence="2 3">
    <name type="scientific">Desulfomarina profundi</name>
    <dbReference type="NCBI Taxonomy" id="2772557"/>
    <lineage>
        <taxon>Bacteria</taxon>
        <taxon>Pseudomonadati</taxon>
        <taxon>Thermodesulfobacteriota</taxon>
        <taxon>Desulfobulbia</taxon>
        <taxon>Desulfobulbales</taxon>
        <taxon>Desulfobulbaceae</taxon>
        <taxon>Desulfomarina</taxon>
    </lineage>
</organism>
<feature type="transmembrane region" description="Helical" evidence="1">
    <location>
        <begin position="76"/>
        <end position="96"/>
    </location>
</feature>
<feature type="transmembrane region" description="Helical" evidence="1">
    <location>
        <begin position="46"/>
        <end position="64"/>
    </location>
</feature>